<organism evidence="2 3">
    <name type="scientific">Nocardia beijingensis</name>
    <dbReference type="NCBI Taxonomy" id="95162"/>
    <lineage>
        <taxon>Bacteria</taxon>
        <taxon>Bacillati</taxon>
        <taxon>Actinomycetota</taxon>
        <taxon>Actinomycetes</taxon>
        <taxon>Mycobacteriales</taxon>
        <taxon>Nocardiaceae</taxon>
        <taxon>Nocardia</taxon>
    </lineage>
</organism>
<keyword evidence="3" id="KW-1185">Reference proteome</keyword>
<evidence type="ECO:0000256" key="1">
    <source>
        <dbReference type="SAM" id="MobiDB-lite"/>
    </source>
</evidence>
<feature type="region of interest" description="Disordered" evidence="1">
    <location>
        <begin position="1"/>
        <end position="43"/>
    </location>
</feature>
<comment type="caution">
    <text evidence="2">The sequence shown here is derived from an EMBL/GenBank/DDBJ whole genome shotgun (WGS) entry which is preliminary data.</text>
</comment>
<accession>A0ABW7WG71</accession>
<dbReference type="EMBL" id="JBIRXV010000002">
    <property type="protein sequence ID" value="MFI2321895.1"/>
    <property type="molecule type" value="Genomic_DNA"/>
</dbReference>
<name>A0ABW7WG71_9NOCA</name>
<proteinExistence type="predicted"/>
<dbReference type="RefSeq" id="WP_366356209.1">
    <property type="nucleotide sequence ID" value="NZ_JBFBIG010000199.1"/>
</dbReference>
<reference evidence="2 3" key="1">
    <citation type="submission" date="2024-10" db="EMBL/GenBank/DDBJ databases">
        <title>The Natural Products Discovery Center: Release of the First 8490 Sequenced Strains for Exploring Actinobacteria Biosynthetic Diversity.</title>
        <authorList>
            <person name="Kalkreuter E."/>
            <person name="Kautsar S.A."/>
            <person name="Yang D."/>
            <person name="Bader C.D."/>
            <person name="Teijaro C.N."/>
            <person name="Fluegel L."/>
            <person name="Davis C.M."/>
            <person name="Simpson J.R."/>
            <person name="Lauterbach L."/>
            <person name="Steele A.D."/>
            <person name="Gui C."/>
            <person name="Meng S."/>
            <person name="Li G."/>
            <person name="Viehrig K."/>
            <person name="Ye F."/>
            <person name="Su P."/>
            <person name="Kiefer A.F."/>
            <person name="Nichols A."/>
            <person name="Cepeda A.J."/>
            <person name="Yan W."/>
            <person name="Fan B."/>
            <person name="Jiang Y."/>
            <person name="Adhikari A."/>
            <person name="Zheng C.-J."/>
            <person name="Schuster L."/>
            <person name="Cowan T.M."/>
            <person name="Smanski M.J."/>
            <person name="Chevrette M.G."/>
            <person name="De Carvalho L.P.S."/>
            <person name="Shen B."/>
        </authorList>
    </citation>
    <scope>NUCLEOTIDE SEQUENCE [LARGE SCALE GENOMIC DNA]</scope>
    <source>
        <strain evidence="2 3">NPDC019626</strain>
    </source>
</reference>
<dbReference type="Proteomes" id="UP001611450">
    <property type="component" value="Unassembled WGS sequence"/>
</dbReference>
<evidence type="ECO:0000313" key="2">
    <source>
        <dbReference type="EMBL" id="MFI2321895.1"/>
    </source>
</evidence>
<gene>
    <name evidence="2" type="ORF">ACH47G_15520</name>
</gene>
<protein>
    <submittedName>
        <fullName evidence="2">Uncharacterized protein</fullName>
    </submittedName>
</protein>
<evidence type="ECO:0000313" key="3">
    <source>
        <dbReference type="Proteomes" id="UP001611450"/>
    </source>
</evidence>
<sequence>MIPEQTKRMNTPAARSSATDDAFGSPLRARHGEPVDSRLQILG</sequence>